<sequence>MRIGIVCPYSLDAPGGVQIHVLDLAQRLIDRGHDVRVLAPADPATTVPSFVDSTGKSVAVHYNGSVARLSFGPVTARKVRSWLEAGEFDVVHIHEPLSPSLSVLALAQADVPVVGTFHTATDHSRAMRAAYPIVRGFLERISARIAVSEEARRTVVEHIGGDAVIVPNGVETGVFRAAAADPQWQGTPERPTAVFLGRTDEARKGFGVLLEAMPALVDAVPGIRILVAGRGDMSRAREVQETYPDTLELLGEISEEEKARLLSSADVYIAPQTGGESFGIVLVEGMSAGAVVVASDLSAFRRVLDEGRAGELFTTGDPAALAAAVARVLADPARAAQLRDHADRWSRRFDWDVVTERVLEVYGLAVGEVAAP</sequence>
<gene>
    <name evidence="5" type="ORF">ATL40_1170</name>
</gene>
<dbReference type="EMBL" id="PDJD01000001">
    <property type="protein sequence ID" value="PFG19602.1"/>
    <property type="molecule type" value="Genomic_DNA"/>
</dbReference>
<keyword evidence="6" id="KW-1185">Reference proteome</keyword>
<dbReference type="InterPro" id="IPR050194">
    <property type="entry name" value="Glycosyltransferase_grp1"/>
</dbReference>
<dbReference type="GO" id="GO:0016757">
    <property type="term" value="F:glycosyltransferase activity"/>
    <property type="evidence" value="ECO:0007669"/>
    <property type="project" value="UniProtKB-KW"/>
</dbReference>
<dbReference type="PANTHER" id="PTHR45947:SF3">
    <property type="entry name" value="SULFOQUINOVOSYL TRANSFERASE SQD2"/>
    <property type="match status" value="1"/>
</dbReference>
<evidence type="ECO:0000256" key="1">
    <source>
        <dbReference type="ARBA" id="ARBA00021292"/>
    </source>
</evidence>
<evidence type="ECO:0000256" key="3">
    <source>
        <dbReference type="ARBA" id="ARBA00022679"/>
    </source>
</evidence>
<dbReference type="CDD" id="cd03801">
    <property type="entry name" value="GT4_PimA-like"/>
    <property type="match status" value="1"/>
</dbReference>
<dbReference type="AlphaFoldDB" id="A0A2A9D0X2"/>
<evidence type="ECO:0000313" key="5">
    <source>
        <dbReference type="EMBL" id="PFG19602.1"/>
    </source>
</evidence>
<reference evidence="5 6" key="1">
    <citation type="submission" date="2017-10" db="EMBL/GenBank/DDBJ databases">
        <title>Sequencing the genomes of 1000 actinobacteria strains.</title>
        <authorList>
            <person name="Klenk H.-P."/>
        </authorList>
    </citation>
    <scope>NUCLEOTIDE SEQUENCE [LARGE SCALE GENOMIC DNA]</scope>
    <source>
        <strain evidence="5 6">DSM 21801</strain>
    </source>
</reference>
<dbReference type="Pfam" id="PF13439">
    <property type="entry name" value="Glyco_transf_4"/>
    <property type="match status" value="1"/>
</dbReference>
<protein>
    <recommendedName>
        <fullName evidence="1">D-inositol 3-phosphate glycosyltransferase</fullName>
    </recommendedName>
</protein>
<accession>A0A2A9D0X2</accession>
<evidence type="ECO:0000259" key="4">
    <source>
        <dbReference type="Pfam" id="PF13439"/>
    </source>
</evidence>
<evidence type="ECO:0000313" key="6">
    <source>
        <dbReference type="Proteomes" id="UP000224915"/>
    </source>
</evidence>
<name>A0A2A9D0X2_9MICO</name>
<keyword evidence="3 5" id="KW-0808">Transferase</keyword>
<dbReference type="PANTHER" id="PTHR45947">
    <property type="entry name" value="SULFOQUINOVOSYL TRANSFERASE SQD2"/>
    <property type="match status" value="1"/>
</dbReference>
<feature type="domain" description="Glycosyltransferase subfamily 4-like N-terminal" evidence="4">
    <location>
        <begin position="14"/>
        <end position="172"/>
    </location>
</feature>
<keyword evidence="2 5" id="KW-0328">Glycosyltransferase</keyword>
<dbReference type="SUPFAM" id="SSF53756">
    <property type="entry name" value="UDP-Glycosyltransferase/glycogen phosphorylase"/>
    <property type="match status" value="1"/>
</dbReference>
<organism evidence="5 6">
    <name type="scientific">Serinibacter salmoneus</name>
    <dbReference type="NCBI Taxonomy" id="556530"/>
    <lineage>
        <taxon>Bacteria</taxon>
        <taxon>Bacillati</taxon>
        <taxon>Actinomycetota</taxon>
        <taxon>Actinomycetes</taxon>
        <taxon>Micrococcales</taxon>
        <taxon>Beutenbergiaceae</taxon>
        <taxon>Serinibacter</taxon>
    </lineage>
</organism>
<dbReference type="InterPro" id="IPR028098">
    <property type="entry name" value="Glyco_trans_4-like_N"/>
</dbReference>
<dbReference type="Gene3D" id="3.40.50.2000">
    <property type="entry name" value="Glycogen Phosphorylase B"/>
    <property type="match status" value="2"/>
</dbReference>
<dbReference type="GO" id="GO:1901137">
    <property type="term" value="P:carbohydrate derivative biosynthetic process"/>
    <property type="evidence" value="ECO:0007669"/>
    <property type="project" value="UniProtKB-ARBA"/>
</dbReference>
<proteinExistence type="predicted"/>
<dbReference type="Proteomes" id="UP000224915">
    <property type="component" value="Unassembled WGS sequence"/>
</dbReference>
<dbReference type="OrthoDB" id="5240531at2"/>
<comment type="caution">
    <text evidence="5">The sequence shown here is derived from an EMBL/GenBank/DDBJ whole genome shotgun (WGS) entry which is preliminary data.</text>
</comment>
<evidence type="ECO:0000256" key="2">
    <source>
        <dbReference type="ARBA" id="ARBA00022676"/>
    </source>
</evidence>
<dbReference type="Pfam" id="PF13692">
    <property type="entry name" value="Glyco_trans_1_4"/>
    <property type="match status" value="1"/>
</dbReference>